<name>A0AAD9TYS2_9ROSI</name>
<dbReference type="InterPro" id="IPR052847">
    <property type="entry name" value="Ext_Synaptotagmin/KAHRP-like"/>
</dbReference>
<reference evidence="2" key="1">
    <citation type="journal article" date="2023" name="Plant J.">
        <title>Genome sequences and population genomics provide insights into the demographic history, inbreeding, and mutation load of two 'living fossil' tree species of Dipteronia.</title>
        <authorList>
            <person name="Feng Y."/>
            <person name="Comes H.P."/>
            <person name="Chen J."/>
            <person name="Zhu S."/>
            <person name="Lu R."/>
            <person name="Zhang X."/>
            <person name="Li P."/>
            <person name="Qiu J."/>
            <person name="Olsen K.M."/>
            <person name="Qiu Y."/>
        </authorList>
    </citation>
    <scope>NUCLEOTIDE SEQUENCE</scope>
    <source>
        <strain evidence="2">KIB01</strain>
    </source>
</reference>
<organism evidence="2 3">
    <name type="scientific">Dipteronia dyeriana</name>
    <dbReference type="NCBI Taxonomy" id="168575"/>
    <lineage>
        <taxon>Eukaryota</taxon>
        <taxon>Viridiplantae</taxon>
        <taxon>Streptophyta</taxon>
        <taxon>Embryophyta</taxon>
        <taxon>Tracheophyta</taxon>
        <taxon>Spermatophyta</taxon>
        <taxon>Magnoliopsida</taxon>
        <taxon>eudicotyledons</taxon>
        <taxon>Gunneridae</taxon>
        <taxon>Pentapetalae</taxon>
        <taxon>rosids</taxon>
        <taxon>malvids</taxon>
        <taxon>Sapindales</taxon>
        <taxon>Sapindaceae</taxon>
        <taxon>Hippocastanoideae</taxon>
        <taxon>Acereae</taxon>
        <taxon>Dipteronia</taxon>
    </lineage>
</organism>
<keyword evidence="1" id="KW-0812">Transmembrane</keyword>
<dbReference type="AlphaFoldDB" id="A0AAD9TYS2"/>
<keyword evidence="3" id="KW-1185">Reference proteome</keyword>
<keyword evidence="1" id="KW-1133">Transmembrane helix</keyword>
<dbReference type="EMBL" id="JANJYI010000006">
    <property type="protein sequence ID" value="KAK2644179.1"/>
    <property type="molecule type" value="Genomic_DNA"/>
</dbReference>
<evidence type="ECO:0000313" key="2">
    <source>
        <dbReference type="EMBL" id="KAK2644179.1"/>
    </source>
</evidence>
<proteinExistence type="predicted"/>
<protein>
    <submittedName>
        <fullName evidence="2">Uncharacterized protein</fullName>
    </submittedName>
</protein>
<evidence type="ECO:0000256" key="1">
    <source>
        <dbReference type="SAM" id="Phobius"/>
    </source>
</evidence>
<accession>A0AAD9TYS2</accession>
<dbReference type="PANTHER" id="PTHR47042">
    <property type="entry name" value="C2 DOMAIN-CONTAINING PROTEIN-LIKE"/>
    <property type="match status" value="1"/>
</dbReference>
<gene>
    <name evidence="2" type="ORF">Ddye_019374</name>
</gene>
<comment type="caution">
    <text evidence="2">The sequence shown here is derived from an EMBL/GenBank/DDBJ whole genome shotgun (WGS) entry which is preliminary data.</text>
</comment>
<dbReference type="Proteomes" id="UP001280121">
    <property type="component" value="Unassembled WGS sequence"/>
</dbReference>
<sequence length="101" mass="11217">MWAKFHLTGMHVEGKDHYRNVISFTYVMCTSTVTVLIGVKLLRRWPFFGRLRVCFVEPPYFQMTVKPIFTHVTELSGIAGSFGSANSAAVGSLNNGRSTGS</sequence>
<keyword evidence="1" id="KW-0472">Membrane</keyword>
<feature type="transmembrane region" description="Helical" evidence="1">
    <location>
        <begin position="20"/>
        <end position="42"/>
    </location>
</feature>
<evidence type="ECO:0000313" key="3">
    <source>
        <dbReference type="Proteomes" id="UP001280121"/>
    </source>
</evidence>
<dbReference type="PANTHER" id="PTHR47042:SF4">
    <property type="entry name" value="OS02G0313700 PROTEIN"/>
    <property type="match status" value="1"/>
</dbReference>